<evidence type="ECO:0000313" key="3">
    <source>
        <dbReference type="Proteomes" id="UP000548582"/>
    </source>
</evidence>
<accession>A0A848E9S5</accession>
<sequence length="224" mass="23939">MDTAPATAGRLEIVSDAICPWCWIGKTHLDGALEILRAEGLTFDIGWLPYQLNPDMPTEGVERATYRAQKFGSLERSQQLDAQVAEAGRAAGIEFRHDLMLRTPNTVEAHRLIRLAGPAGVQHAVAERLFRAYFQEGKDIGDRAVLSAEGEAAGMPAEALAAFAAGGAAREEVMGESLGLAQAGISGVPSFLLDRHLLFSGAMPAERMAAGFRRAVEILKAQAA</sequence>
<dbReference type="InterPro" id="IPR001853">
    <property type="entry name" value="DSBA-like_thioredoxin_dom"/>
</dbReference>
<evidence type="ECO:0000259" key="1">
    <source>
        <dbReference type="Pfam" id="PF01323"/>
    </source>
</evidence>
<dbReference type="PANTHER" id="PTHR13887:SF41">
    <property type="entry name" value="THIOREDOXIN SUPERFAMILY PROTEIN"/>
    <property type="match status" value="1"/>
</dbReference>
<feature type="domain" description="DSBA-like thioredoxin" evidence="1">
    <location>
        <begin position="11"/>
        <end position="209"/>
    </location>
</feature>
<gene>
    <name evidence="2" type="ORF">GWK16_02260</name>
</gene>
<reference evidence="2 3" key="1">
    <citation type="submission" date="2020-03" db="EMBL/GenBank/DDBJ databases">
        <authorList>
            <person name="Sun Q."/>
        </authorList>
    </citation>
    <scope>NUCLEOTIDE SEQUENCE [LARGE SCALE GENOMIC DNA]</scope>
    <source>
        <strain evidence="2 3">JC162</strain>
    </source>
</reference>
<evidence type="ECO:0000313" key="2">
    <source>
        <dbReference type="EMBL" id="NMJ40048.1"/>
    </source>
</evidence>
<dbReference type="InterPro" id="IPR036249">
    <property type="entry name" value="Thioredoxin-like_sf"/>
</dbReference>
<dbReference type="Gene3D" id="3.40.30.10">
    <property type="entry name" value="Glutaredoxin"/>
    <property type="match status" value="1"/>
</dbReference>
<dbReference type="GO" id="GO:0016491">
    <property type="term" value="F:oxidoreductase activity"/>
    <property type="evidence" value="ECO:0007669"/>
    <property type="project" value="InterPro"/>
</dbReference>
<dbReference type="CDD" id="cd03024">
    <property type="entry name" value="DsbA_FrnE"/>
    <property type="match status" value="1"/>
</dbReference>
<dbReference type="AlphaFoldDB" id="A0A848E9S5"/>
<dbReference type="Proteomes" id="UP000548582">
    <property type="component" value="Unassembled WGS sequence"/>
</dbReference>
<proteinExistence type="predicted"/>
<dbReference type="EMBL" id="JABBKX010000001">
    <property type="protein sequence ID" value="NMJ40048.1"/>
    <property type="molecule type" value="Genomic_DNA"/>
</dbReference>
<protein>
    <submittedName>
        <fullName evidence="2">DsbA family oxidoreductase</fullName>
    </submittedName>
</protein>
<dbReference type="PANTHER" id="PTHR13887">
    <property type="entry name" value="GLUTATHIONE S-TRANSFERASE KAPPA"/>
    <property type="match status" value="1"/>
</dbReference>
<dbReference type="RefSeq" id="WP_170052337.1">
    <property type="nucleotide sequence ID" value="NZ_JABBKX010000001.1"/>
</dbReference>
<keyword evidence="3" id="KW-1185">Reference proteome</keyword>
<dbReference type="Pfam" id="PF01323">
    <property type="entry name" value="DSBA"/>
    <property type="match status" value="1"/>
</dbReference>
<comment type="caution">
    <text evidence="2">The sequence shown here is derived from an EMBL/GenBank/DDBJ whole genome shotgun (WGS) entry which is preliminary data.</text>
</comment>
<dbReference type="SUPFAM" id="SSF52833">
    <property type="entry name" value="Thioredoxin-like"/>
    <property type="match status" value="1"/>
</dbReference>
<organism evidence="2 3">
    <name type="scientific">Neoroseomonas marina</name>
    <dbReference type="NCBI Taxonomy" id="1232220"/>
    <lineage>
        <taxon>Bacteria</taxon>
        <taxon>Pseudomonadati</taxon>
        <taxon>Pseudomonadota</taxon>
        <taxon>Alphaproteobacteria</taxon>
        <taxon>Acetobacterales</taxon>
        <taxon>Acetobacteraceae</taxon>
        <taxon>Neoroseomonas</taxon>
    </lineage>
</organism>
<name>A0A848E9S5_9PROT</name>